<proteinExistence type="inferred from homology"/>
<dbReference type="PANTHER" id="PTHR11893">
    <property type="entry name" value="INNEXIN"/>
    <property type="match status" value="1"/>
</dbReference>
<dbReference type="Pfam" id="PF00876">
    <property type="entry name" value="Innexin"/>
    <property type="match status" value="1"/>
</dbReference>
<keyword evidence="9 12" id="KW-0406">Ion transport</keyword>
<dbReference type="Proteomes" id="UP000192223">
    <property type="component" value="Unplaced"/>
</dbReference>
<dbReference type="RefSeq" id="XP_018333546.1">
    <property type="nucleotide sequence ID" value="XM_018478044.2"/>
</dbReference>
<sequence>MVTLEKTFSFEGGRMRRLVDSFRYAAFSVSDKSMSVDGKFIPSKEMRQQQMQQVYENFMKRLYCNRSWSMWLTFCEVLNLANIILQIYFTNQFLGGQFLKIGHEIFYKGLEPSVDVLDVVFPKVAKCTFHKYGPSGSIQSHDAMCIMALNIINDKIYTFLWFWFLFLLIASILGTAWRLVTYCLHARSHQFNETVFSMSCPGRLNPWDVVTVTKHCSYTDWLFLYYVSKNMDGIVFRELLIGLAEELDKRNPLTRKYGENETMIKKE</sequence>
<comment type="caution">
    <text evidence="12">Lacks conserved residue(s) required for the propagation of feature annotation.</text>
</comment>
<evidence type="ECO:0000256" key="12">
    <source>
        <dbReference type="RuleBase" id="RU010713"/>
    </source>
</evidence>
<protein>
    <recommendedName>
        <fullName evidence="12">Innexin</fullName>
    </recommendedName>
</protein>
<evidence type="ECO:0000256" key="8">
    <source>
        <dbReference type="ARBA" id="ARBA00022989"/>
    </source>
</evidence>
<dbReference type="GO" id="GO:0005921">
    <property type="term" value="C:gap junction"/>
    <property type="evidence" value="ECO:0007669"/>
    <property type="project" value="UniProtKB-SubCell"/>
</dbReference>
<dbReference type="GO" id="GO:0007602">
    <property type="term" value="P:phototransduction"/>
    <property type="evidence" value="ECO:0007669"/>
    <property type="project" value="TreeGrafter"/>
</dbReference>
<keyword evidence="6" id="KW-0303">Gap junction</keyword>
<keyword evidence="5 12" id="KW-0812">Transmembrane</keyword>
<evidence type="ECO:0000313" key="14">
    <source>
        <dbReference type="RefSeq" id="XP_018333546.1"/>
    </source>
</evidence>
<feature type="transmembrane region" description="Helical" evidence="12">
    <location>
        <begin position="160"/>
        <end position="180"/>
    </location>
</feature>
<accession>A0A1W4XBQ8</accession>
<evidence type="ECO:0000256" key="11">
    <source>
        <dbReference type="ARBA" id="ARBA00023303"/>
    </source>
</evidence>
<keyword evidence="10 12" id="KW-0472">Membrane</keyword>
<evidence type="ECO:0000256" key="4">
    <source>
        <dbReference type="ARBA" id="ARBA00022475"/>
    </source>
</evidence>
<feature type="transmembrane region" description="Helical" evidence="12">
    <location>
        <begin position="68"/>
        <end position="89"/>
    </location>
</feature>
<evidence type="ECO:0000313" key="13">
    <source>
        <dbReference type="Proteomes" id="UP000192223"/>
    </source>
</evidence>
<organism evidence="13 14">
    <name type="scientific">Agrilus planipennis</name>
    <name type="common">Emerald ash borer</name>
    <name type="synonym">Agrilus marcopoli</name>
    <dbReference type="NCBI Taxonomy" id="224129"/>
    <lineage>
        <taxon>Eukaryota</taxon>
        <taxon>Metazoa</taxon>
        <taxon>Ecdysozoa</taxon>
        <taxon>Arthropoda</taxon>
        <taxon>Hexapoda</taxon>
        <taxon>Insecta</taxon>
        <taxon>Pterygota</taxon>
        <taxon>Neoptera</taxon>
        <taxon>Endopterygota</taxon>
        <taxon>Coleoptera</taxon>
        <taxon>Polyphaga</taxon>
        <taxon>Elateriformia</taxon>
        <taxon>Buprestoidea</taxon>
        <taxon>Buprestidae</taxon>
        <taxon>Agrilinae</taxon>
        <taxon>Agrilus</taxon>
    </lineage>
</organism>
<dbReference type="OrthoDB" id="5867527at2759"/>
<dbReference type="GeneID" id="108742741"/>
<comment type="subcellular location">
    <subcellularLocation>
        <location evidence="1">Cell junction</location>
        <location evidence="1">Gap junction</location>
    </subcellularLocation>
    <subcellularLocation>
        <location evidence="2 12">Cell membrane</location>
        <topology evidence="2 12">Multi-pass membrane protein</topology>
    </subcellularLocation>
</comment>
<evidence type="ECO:0000256" key="6">
    <source>
        <dbReference type="ARBA" id="ARBA00022868"/>
    </source>
</evidence>
<name>A0A1W4XBQ8_AGRPL</name>
<keyword evidence="3 12" id="KW-0813">Transport</keyword>
<dbReference type="KEGG" id="apln:108742741"/>
<evidence type="ECO:0000256" key="9">
    <source>
        <dbReference type="ARBA" id="ARBA00023065"/>
    </source>
</evidence>
<keyword evidence="4" id="KW-1003">Cell membrane</keyword>
<dbReference type="STRING" id="224129.A0A1W4XBQ8"/>
<dbReference type="InterPro" id="IPR000990">
    <property type="entry name" value="Innexin"/>
</dbReference>
<keyword evidence="11 12" id="KW-0407">Ion channel</keyword>
<evidence type="ECO:0000256" key="1">
    <source>
        <dbReference type="ARBA" id="ARBA00004610"/>
    </source>
</evidence>
<dbReference type="GO" id="GO:0005886">
    <property type="term" value="C:plasma membrane"/>
    <property type="evidence" value="ECO:0007669"/>
    <property type="project" value="UniProtKB-SubCell"/>
</dbReference>
<comment type="similarity">
    <text evidence="12">Belongs to the pannexin family.</text>
</comment>
<dbReference type="AlphaFoldDB" id="A0A1W4XBQ8"/>
<dbReference type="InParanoid" id="A0A1W4XBQ8"/>
<dbReference type="GO" id="GO:0005243">
    <property type="term" value="F:gap junction channel activity"/>
    <property type="evidence" value="ECO:0007669"/>
    <property type="project" value="TreeGrafter"/>
</dbReference>
<reference evidence="14" key="1">
    <citation type="submission" date="2025-08" db="UniProtKB">
        <authorList>
            <consortium name="RefSeq"/>
        </authorList>
    </citation>
    <scope>IDENTIFICATION</scope>
    <source>
        <tissue evidence="14">Entire body</tissue>
    </source>
</reference>
<evidence type="ECO:0000256" key="10">
    <source>
        <dbReference type="ARBA" id="ARBA00023136"/>
    </source>
</evidence>
<evidence type="ECO:0000256" key="2">
    <source>
        <dbReference type="ARBA" id="ARBA00004651"/>
    </source>
</evidence>
<keyword evidence="7" id="KW-0965">Cell junction</keyword>
<evidence type="ECO:0000256" key="5">
    <source>
        <dbReference type="ARBA" id="ARBA00022692"/>
    </source>
</evidence>
<dbReference type="GO" id="GO:0034220">
    <property type="term" value="P:monoatomic ion transmembrane transport"/>
    <property type="evidence" value="ECO:0007669"/>
    <property type="project" value="UniProtKB-KW"/>
</dbReference>
<dbReference type="PROSITE" id="PS51013">
    <property type="entry name" value="PANNEXIN"/>
    <property type="match status" value="1"/>
</dbReference>
<dbReference type="PANTHER" id="PTHR11893:SF38">
    <property type="entry name" value="INNEXIN INX7"/>
    <property type="match status" value="1"/>
</dbReference>
<dbReference type="PRINTS" id="PR01262">
    <property type="entry name" value="INNEXIN"/>
</dbReference>
<keyword evidence="8 12" id="KW-1133">Transmembrane helix</keyword>
<gene>
    <name evidence="14" type="primary">LOC108742741</name>
    <name evidence="12" type="synonym">inx</name>
</gene>
<evidence type="ECO:0000256" key="7">
    <source>
        <dbReference type="ARBA" id="ARBA00022949"/>
    </source>
</evidence>
<comment type="function">
    <text evidence="12">Structural component of the gap junctions.</text>
</comment>
<evidence type="ECO:0000256" key="3">
    <source>
        <dbReference type="ARBA" id="ARBA00022448"/>
    </source>
</evidence>
<keyword evidence="13" id="KW-1185">Reference proteome</keyword>